<evidence type="ECO:0000313" key="2">
    <source>
        <dbReference type="Proteomes" id="UP001153148"/>
    </source>
</evidence>
<sequence>MLCTAVWSGKVMLCTPVLRREGCDSSPLTLSSGHGIVQDQMQKYVIRPLSSVGCAINPRATLRDTCKILIVGTGGLALWALRIAGHHFINIKNRISITVASLKDEGFTLAKECEKVNVVQWNEDVYEKQLIERTIDACKGKVNIVIDFGTTSRSLHRSLQCLSKSENRLLLLKHTQLTRLRKQLPDGRPLCPHLINLIATQT</sequence>
<reference evidence="1" key="1">
    <citation type="submission" date="2021-03" db="EMBL/GenBank/DDBJ databases">
        <authorList>
            <person name="Tran Van P."/>
        </authorList>
    </citation>
    <scope>NUCLEOTIDE SEQUENCE</scope>
</reference>
<proteinExistence type="predicted"/>
<organism evidence="1 2">
    <name type="scientific">Timema podura</name>
    <name type="common">Walking stick</name>
    <dbReference type="NCBI Taxonomy" id="61482"/>
    <lineage>
        <taxon>Eukaryota</taxon>
        <taxon>Metazoa</taxon>
        <taxon>Ecdysozoa</taxon>
        <taxon>Arthropoda</taxon>
        <taxon>Hexapoda</taxon>
        <taxon>Insecta</taxon>
        <taxon>Pterygota</taxon>
        <taxon>Neoptera</taxon>
        <taxon>Polyneoptera</taxon>
        <taxon>Phasmatodea</taxon>
        <taxon>Timematodea</taxon>
        <taxon>Timematoidea</taxon>
        <taxon>Timematidae</taxon>
        <taxon>Timema</taxon>
    </lineage>
</organism>
<protein>
    <submittedName>
        <fullName evidence="1">Uncharacterized protein</fullName>
    </submittedName>
</protein>
<dbReference type="Proteomes" id="UP001153148">
    <property type="component" value="Unassembled WGS sequence"/>
</dbReference>
<accession>A0ABN7P363</accession>
<comment type="caution">
    <text evidence="1">The sequence shown here is derived from an EMBL/GenBank/DDBJ whole genome shotgun (WGS) entry which is preliminary data.</text>
</comment>
<keyword evidence="2" id="KW-1185">Reference proteome</keyword>
<dbReference type="EMBL" id="CAJPIN010010793">
    <property type="protein sequence ID" value="CAG2059878.1"/>
    <property type="molecule type" value="Genomic_DNA"/>
</dbReference>
<dbReference type="Gene3D" id="3.40.50.720">
    <property type="entry name" value="NAD(P)-binding Rossmann-like Domain"/>
    <property type="match status" value="1"/>
</dbReference>
<evidence type="ECO:0000313" key="1">
    <source>
        <dbReference type="EMBL" id="CAG2059878.1"/>
    </source>
</evidence>
<gene>
    <name evidence="1" type="ORF">TPAB3V08_LOCUS6837</name>
</gene>
<name>A0ABN7P363_TIMPD</name>